<dbReference type="GO" id="GO:0030313">
    <property type="term" value="C:cell envelope"/>
    <property type="evidence" value="ECO:0007669"/>
    <property type="project" value="UniProtKB-SubCell"/>
</dbReference>
<reference evidence="3 4" key="1">
    <citation type="submission" date="2019-02" db="EMBL/GenBank/DDBJ databases">
        <title>Deep-cultivation of Planctomycetes and their phenomic and genomic characterization uncovers novel biology.</title>
        <authorList>
            <person name="Wiegand S."/>
            <person name="Jogler M."/>
            <person name="Boedeker C."/>
            <person name="Pinto D."/>
            <person name="Vollmers J."/>
            <person name="Rivas-Marin E."/>
            <person name="Kohn T."/>
            <person name="Peeters S.H."/>
            <person name="Heuer A."/>
            <person name="Rast P."/>
            <person name="Oberbeckmann S."/>
            <person name="Bunk B."/>
            <person name="Jeske O."/>
            <person name="Meyerdierks A."/>
            <person name="Storesund J.E."/>
            <person name="Kallscheuer N."/>
            <person name="Luecker S."/>
            <person name="Lage O.M."/>
            <person name="Pohl T."/>
            <person name="Merkel B.J."/>
            <person name="Hornburger P."/>
            <person name="Mueller R.-W."/>
            <person name="Bruemmer F."/>
            <person name="Labrenz M."/>
            <person name="Spormann A.M."/>
            <person name="Op den Camp H."/>
            <person name="Overmann J."/>
            <person name="Amann R."/>
            <person name="Jetten M.S.M."/>
            <person name="Mascher T."/>
            <person name="Medema M.H."/>
            <person name="Devos D.P."/>
            <person name="Kaster A.-K."/>
            <person name="Ovreas L."/>
            <person name="Rohde M."/>
            <person name="Galperin M.Y."/>
            <person name="Jogler C."/>
        </authorList>
    </citation>
    <scope>NUCLEOTIDE SEQUENCE [LARGE SCALE GENOMIC DNA]</scope>
    <source>
        <strain evidence="3 4">Poly30</strain>
    </source>
</reference>
<evidence type="ECO:0008006" key="5">
    <source>
        <dbReference type="Google" id="ProtNLM"/>
    </source>
</evidence>
<gene>
    <name evidence="3" type="ORF">Poly30_34520</name>
</gene>
<organism evidence="3 4">
    <name type="scientific">Saltatorellus ferox</name>
    <dbReference type="NCBI Taxonomy" id="2528018"/>
    <lineage>
        <taxon>Bacteria</taxon>
        <taxon>Pseudomonadati</taxon>
        <taxon>Planctomycetota</taxon>
        <taxon>Planctomycetia</taxon>
        <taxon>Planctomycetia incertae sedis</taxon>
        <taxon>Saltatorellus</taxon>
    </lineage>
</organism>
<evidence type="ECO:0000313" key="4">
    <source>
        <dbReference type="Proteomes" id="UP000320390"/>
    </source>
</evidence>
<dbReference type="PANTHER" id="PTHR32347:SF23">
    <property type="entry name" value="BLL5650 PROTEIN"/>
    <property type="match status" value="1"/>
</dbReference>
<protein>
    <recommendedName>
        <fullName evidence="5">HlyD family efflux transporter periplasmic adaptor subunit</fullName>
    </recommendedName>
</protein>
<name>A0A518EV01_9BACT</name>
<dbReference type="InterPro" id="IPR050465">
    <property type="entry name" value="UPF0194_transport"/>
</dbReference>
<comment type="subcellular location">
    <subcellularLocation>
        <location evidence="1">Cell envelope</location>
    </subcellularLocation>
</comment>
<accession>A0A518EV01</accession>
<dbReference type="EMBL" id="CP036434">
    <property type="protein sequence ID" value="QDV07917.1"/>
    <property type="molecule type" value="Genomic_DNA"/>
</dbReference>
<keyword evidence="4" id="KW-1185">Reference proteome</keyword>
<evidence type="ECO:0000256" key="2">
    <source>
        <dbReference type="ARBA" id="ARBA00023054"/>
    </source>
</evidence>
<evidence type="ECO:0000256" key="1">
    <source>
        <dbReference type="ARBA" id="ARBA00004196"/>
    </source>
</evidence>
<dbReference type="Proteomes" id="UP000320390">
    <property type="component" value="Chromosome"/>
</dbReference>
<proteinExistence type="predicted"/>
<dbReference type="PANTHER" id="PTHR32347">
    <property type="entry name" value="EFFLUX SYSTEM COMPONENT YKNX-RELATED"/>
    <property type="match status" value="1"/>
</dbReference>
<sequence length="487" mass="52185">MHASPFQQTRIHKLDTKAVKRREREIWLRRFRRAGFLVFVALVTVGAISTAAGTRIVADGLVRSSVVTLTAPAQVRVGAWAVRAGGSVEVGDALVELTPTVPDGRRAELRAAWDASLAQLAWFDAGGELEASGHEQRVDRVASARRSEALELAESRRLAQVVVVRREEYRLAEAAAAESRQALTALEAADDATETQQLLDLHRAELEARQAKTEEARASELAAEGLRPRRVAEDATAAAEIEAARLATARAGQDLADVERTNAMELARAALEREAQQITVSAARIAEAEAGVAAARGRAAAWASEAAHHEALGTAEPVRPEAIRSARRARLEADVRLAEAAYRSHVQVFGDRTLLAATAGVVDEILVLEGSIVGPGTALARFHDSASCEITIFASPSATSALAVGDPCSIHCPADGRVAPATIHSIGHVWIDAPEQLGRSSGQARVAVTLTLDEERSPFSANARIKAAFQTDRWTALKQRVLGWFQR</sequence>
<dbReference type="AlphaFoldDB" id="A0A518EV01"/>
<evidence type="ECO:0000313" key="3">
    <source>
        <dbReference type="EMBL" id="QDV07917.1"/>
    </source>
</evidence>
<keyword evidence="2" id="KW-0175">Coiled coil</keyword>